<evidence type="ECO:0000256" key="4">
    <source>
        <dbReference type="ARBA" id="ARBA00022603"/>
    </source>
</evidence>
<evidence type="ECO:0000313" key="15">
    <source>
        <dbReference type="Proteomes" id="UP000092555"/>
    </source>
</evidence>
<keyword evidence="7" id="KW-0819">tRNA processing</keyword>
<comment type="pathway">
    <text evidence="1">tRNA modification; wybutosine-tRNA(Phe) biosynthesis.</text>
</comment>
<feature type="compositionally biased region" description="Basic and acidic residues" evidence="12">
    <location>
        <begin position="238"/>
        <end position="262"/>
    </location>
</feature>
<dbReference type="PANTHER" id="PTHR48418:SF1">
    <property type="entry name" value="TRNA WYBUTOSINE-SYNTHESIZING PROTEIN 3"/>
    <property type="match status" value="1"/>
</dbReference>
<dbReference type="InterPro" id="IPR036602">
    <property type="entry name" value="tRNA_yW-synthesising-like_sf"/>
</dbReference>
<organism evidence="14 15">
    <name type="scientific">Metschnikowia bicuspidata var. bicuspidata NRRL YB-4993</name>
    <dbReference type="NCBI Taxonomy" id="869754"/>
    <lineage>
        <taxon>Eukaryota</taxon>
        <taxon>Fungi</taxon>
        <taxon>Dikarya</taxon>
        <taxon>Ascomycota</taxon>
        <taxon>Saccharomycotina</taxon>
        <taxon>Pichiomycetes</taxon>
        <taxon>Metschnikowiaceae</taxon>
        <taxon>Metschnikowia</taxon>
    </lineage>
</organism>
<evidence type="ECO:0000256" key="8">
    <source>
        <dbReference type="ARBA" id="ARBA00030554"/>
    </source>
</evidence>
<dbReference type="RefSeq" id="XP_018714576.1">
    <property type="nucleotide sequence ID" value="XM_018858614.1"/>
</dbReference>
<comment type="similarity">
    <text evidence="2">Belongs to the TYW3 family.</text>
</comment>
<evidence type="ECO:0000256" key="1">
    <source>
        <dbReference type="ARBA" id="ARBA00004797"/>
    </source>
</evidence>
<sequence>MLSPFDQKKQLILREILGTSAAAPDASPKGTIDVLCISLIDTINSHPDMVTTSLCSGRVSVFLEGNKTKTQIGAKGHEGRWLFVTHDPESLLAWHESIDFAYEPMASPGLGENGEATRYILFKFEPLILHVKCRDSASANLLYSTAMACGFRESGIGSNHIVGIRILIKLDIPIGFLHGERLVLLVSSEYLGIITQLSLDRFKENFRKMDQLEAAIKQMRPVEIKAEETKEERRLRKIEEGMKRRESVRAEKEKKNRQKLEAEGGVSV</sequence>
<evidence type="ECO:0000256" key="2">
    <source>
        <dbReference type="ARBA" id="ARBA00008569"/>
    </source>
</evidence>
<feature type="domain" description="tRNA wybutosine-synthesizing protein" evidence="13">
    <location>
        <begin position="7"/>
        <end position="217"/>
    </location>
</feature>
<evidence type="ECO:0000313" key="14">
    <source>
        <dbReference type="EMBL" id="OBA24095.1"/>
    </source>
</evidence>
<dbReference type="GO" id="GO:0031591">
    <property type="term" value="P:wybutosine biosynthetic process"/>
    <property type="evidence" value="ECO:0007669"/>
    <property type="project" value="EnsemblFungi"/>
</dbReference>
<comment type="catalytic activity">
    <reaction evidence="9">
        <text>4-demethyl-7-[(3S)-3-amino-3-carboxypropyl]wyosine(37) in tRNA(Phe) + S-adenosyl-L-methionine = 7-[(3S)-3-amino-3-carboxypropyl]wyosine(37) in tRNA(Phe) + S-adenosyl-L-homocysteine + H(+)</text>
        <dbReference type="Rhea" id="RHEA:36635"/>
        <dbReference type="Rhea" id="RHEA-COMP:10378"/>
        <dbReference type="Rhea" id="RHEA-COMP:10379"/>
        <dbReference type="ChEBI" id="CHEBI:15378"/>
        <dbReference type="ChEBI" id="CHEBI:57856"/>
        <dbReference type="ChEBI" id="CHEBI:59789"/>
        <dbReference type="ChEBI" id="CHEBI:73543"/>
        <dbReference type="ChEBI" id="CHEBI:73550"/>
        <dbReference type="EC" id="2.1.1.282"/>
    </reaction>
</comment>
<dbReference type="EC" id="2.1.1.282" evidence="3"/>
<evidence type="ECO:0000256" key="12">
    <source>
        <dbReference type="SAM" id="MobiDB-lite"/>
    </source>
</evidence>
<dbReference type="PANTHER" id="PTHR48418">
    <property type="entry name" value="TRNA WYBUTOSINE-SYNTHESIZING PROTEIN 3"/>
    <property type="match status" value="1"/>
</dbReference>
<dbReference type="GeneID" id="30031590"/>
<keyword evidence="5" id="KW-0808">Transferase</keyword>
<evidence type="ECO:0000256" key="3">
    <source>
        <dbReference type="ARBA" id="ARBA00012750"/>
    </source>
</evidence>
<keyword evidence="15" id="KW-1185">Reference proteome</keyword>
<protein>
    <recommendedName>
        <fullName evidence="11">tRNA wybutosine-synthesizing protein 3</fullName>
        <ecNumber evidence="3">2.1.1.282</ecNumber>
    </recommendedName>
    <alternativeName>
        <fullName evidence="8">tRNA(Phe) 7-((3-amino-3-carboxypropyl)-4-demethylwyosine(37)-N(4))-methyltransferase</fullName>
    </alternativeName>
</protein>
<dbReference type="Pfam" id="PF02676">
    <property type="entry name" value="TYW3"/>
    <property type="match status" value="1"/>
</dbReference>
<gene>
    <name evidence="14" type="ORF">METBIDRAFT_76967</name>
</gene>
<evidence type="ECO:0000256" key="9">
    <source>
        <dbReference type="ARBA" id="ARBA00049202"/>
    </source>
</evidence>
<keyword evidence="6" id="KW-0949">S-adenosyl-L-methionine</keyword>
<evidence type="ECO:0000256" key="7">
    <source>
        <dbReference type="ARBA" id="ARBA00022694"/>
    </source>
</evidence>
<dbReference type="AlphaFoldDB" id="A0A1A0HJA3"/>
<dbReference type="FunFam" id="3.30.1960.10:FF:000003">
    <property type="entry name" value="tRNA methyltransferase"/>
    <property type="match status" value="1"/>
</dbReference>
<dbReference type="Proteomes" id="UP000092555">
    <property type="component" value="Unassembled WGS sequence"/>
</dbReference>
<feature type="region of interest" description="Disordered" evidence="12">
    <location>
        <begin position="238"/>
        <end position="268"/>
    </location>
</feature>
<dbReference type="GO" id="GO:0008175">
    <property type="term" value="F:tRNA methyltransferase activity"/>
    <property type="evidence" value="ECO:0007669"/>
    <property type="project" value="EnsemblFungi"/>
</dbReference>
<evidence type="ECO:0000256" key="10">
    <source>
        <dbReference type="ARBA" id="ARBA00058049"/>
    </source>
</evidence>
<comment type="function">
    <text evidence="10">S-adenosyl-L-methionine-dependent methyltransferase that acts as a component of the wybutosine biosynthesis pathway. Wybutosine is a hyper modified guanosine with a tricyclic base found at the 3'-position adjacent to the anticodon of eukaryotic phenylalanine tRNA. Probably methylates N-4 position of wybutosine-86 to produce wybutosine-72.</text>
</comment>
<name>A0A1A0HJA3_9ASCO</name>
<dbReference type="OrthoDB" id="263283at2759"/>
<dbReference type="GO" id="GO:0030488">
    <property type="term" value="P:tRNA methylation"/>
    <property type="evidence" value="ECO:0007669"/>
    <property type="project" value="EnsemblFungi"/>
</dbReference>
<dbReference type="Gene3D" id="3.30.1960.10">
    <property type="entry name" value="tRNA wybutosine-synthesizing-like"/>
    <property type="match status" value="1"/>
</dbReference>
<proteinExistence type="inferred from homology"/>
<evidence type="ECO:0000259" key="13">
    <source>
        <dbReference type="Pfam" id="PF02676"/>
    </source>
</evidence>
<evidence type="ECO:0000256" key="11">
    <source>
        <dbReference type="ARBA" id="ARBA00069229"/>
    </source>
</evidence>
<evidence type="ECO:0000256" key="6">
    <source>
        <dbReference type="ARBA" id="ARBA00022691"/>
    </source>
</evidence>
<accession>A0A1A0HJA3</accession>
<dbReference type="STRING" id="869754.A0A1A0HJA3"/>
<comment type="caution">
    <text evidence="14">The sequence shown here is derived from an EMBL/GenBank/DDBJ whole genome shotgun (WGS) entry which is preliminary data.</text>
</comment>
<dbReference type="InterPro" id="IPR003827">
    <property type="entry name" value="tRNA_yW-synthesising"/>
</dbReference>
<dbReference type="EMBL" id="LXTC01000001">
    <property type="protein sequence ID" value="OBA24095.1"/>
    <property type="molecule type" value="Genomic_DNA"/>
</dbReference>
<dbReference type="SUPFAM" id="SSF111278">
    <property type="entry name" value="SSo0622-like"/>
    <property type="match status" value="1"/>
</dbReference>
<keyword evidence="4" id="KW-0489">Methyltransferase</keyword>
<evidence type="ECO:0000256" key="5">
    <source>
        <dbReference type="ARBA" id="ARBA00022679"/>
    </source>
</evidence>
<reference evidence="14 15" key="1">
    <citation type="submission" date="2016-05" db="EMBL/GenBank/DDBJ databases">
        <title>Comparative genomics of biotechnologically important yeasts.</title>
        <authorList>
            <consortium name="DOE Joint Genome Institute"/>
            <person name="Riley R."/>
            <person name="Haridas S."/>
            <person name="Wolfe K.H."/>
            <person name="Lopes M.R."/>
            <person name="Hittinger C.T."/>
            <person name="Goker M."/>
            <person name="Salamov A."/>
            <person name="Wisecaver J."/>
            <person name="Long T.M."/>
            <person name="Aerts A.L."/>
            <person name="Barry K."/>
            <person name="Choi C."/>
            <person name="Clum A."/>
            <person name="Coughlan A.Y."/>
            <person name="Deshpande S."/>
            <person name="Douglass A.P."/>
            <person name="Hanson S.J."/>
            <person name="Klenk H.-P."/>
            <person name="LaButti K."/>
            <person name="Lapidus A."/>
            <person name="Lindquist E."/>
            <person name="Lipzen A."/>
            <person name="Meier-kolthoff J.P."/>
            <person name="Ohm R.A."/>
            <person name="Otillar R.P."/>
            <person name="Pangilinan J."/>
            <person name="Peng Y."/>
            <person name="Rokas A."/>
            <person name="Rosa C.A."/>
            <person name="Scheuner C."/>
            <person name="Sibirny A.A."/>
            <person name="Slot J.C."/>
            <person name="Stielow J.B."/>
            <person name="Sun H."/>
            <person name="Kurtzman C.P."/>
            <person name="Blackwell M."/>
            <person name="Grigoriev I.V."/>
            <person name="Jeffries T.W."/>
        </authorList>
    </citation>
    <scope>NUCLEOTIDE SEQUENCE [LARGE SCALE GENOMIC DNA]</scope>
    <source>
        <strain evidence="14 15">NRRL YB-4993</strain>
    </source>
</reference>